<feature type="chain" id="PRO_5045214916" evidence="1">
    <location>
        <begin position="24"/>
        <end position="163"/>
    </location>
</feature>
<feature type="signal peptide" evidence="1">
    <location>
        <begin position="1"/>
        <end position="23"/>
    </location>
</feature>
<evidence type="ECO:0000256" key="1">
    <source>
        <dbReference type="SAM" id="SignalP"/>
    </source>
</evidence>
<proteinExistence type="predicted"/>
<organism evidence="2 3">
    <name type="scientific">Stylosanthes scabra</name>
    <dbReference type="NCBI Taxonomy" id="79078"/>
    <lineage>
        <taxon>Eukaryota</taxon>
        <taxon>Viridiplantae</taxon>
        <taxon>Streptophyta</taxon>
        <taxon>Embryophyta</taxon>
        <taxon>Tracheophyta</taxon>
        <taxon>Spermatophyta</taxon>
        <taxon>Magnoliopsida</taxon>
        <taxon>eudicotyledons</taxon>
        <taxon>Gunneridae</taxon>
        <taxon>Pentapetalae</taxon>
        <taxon>rosids</taxon>
        <taxon>fabids</taxon>
        <taxon>Fabales</taxon>
        <taxon>Fabaceae</taxon>
        <taxon>Papilionoideae</taxon>
        <taxon>50 kb inversion clade</taxon>
        <taxon>dalbergioids sensu lato</taxon>
        <taxon>Dalbergieae</taxon>
        <taxon>Pterocarpus clade</taxon>
        <taxon>Stylosanthes</taxon>
    </lineage>
</organism>
<protein>
    <submittedName>
        <fullName evidence="2">Uncharacterized protein</fullName>
    </submittedName>
</protein>
<dbReference type="EMBL" id="JASCZI010095212">
    <property type="protein sequence ID" value="MED6153974.1"/>
    <property type="molecule type" value="Genomic_DNA"/>
</dbReference>
<keyword evidence="1" id="KW-0732">Signal</keyword>
<dbReference type="Proteomes" id="UP001341840">
    <property type="component" value="Unassembled WGS sequence"/>
</dbReference>
<gene>
    <name evidence="2" type="ORF">PIB30_107468</name>
</gene>
<accession>A0ABU6TZK7</accession>
<evidence type="ECO:0000313" key="2">
    <source>
        <dbReference type="EMBL" id="MED6153974.1"/>
    </source>
</evidence>
<sequence>MARFLIALVIGLLVALSTPGASAHPCRTFLISSYTFSLPSSDDPSLPSTATLTSVTEIHTIRSFPAKLFFKRAIRDSAVVVTEARRSSPRTRPAATLGFPAEEFDSLRERTKDLIAFFVALLFGVGCGTPRTSSGPSSPAATITVTTITLTRRKMRRSIALRS</sequence>
<evidence type="ECO:0000313" key="3">
    <source>
        <dbReference type="Proteomes" id="UP001341840"/>
    </source>
</evidence>
<comment type="caution">
    <text evidence="2">The sequence shown here is derived from an EMBL/GenBank/DDBJ whole genome shotgun (WGS) entry which is preliminary data.</text>
</comment>
<dbReference type="PANTHER" id="PTHR35107">
    <property type="entry name" value="EXPRESSED PROTEIN"/>
    <property type="match status" value="1"/>
</dbReference>
<name>A0ABU6TZK7_9FABA</name>
<dbReference type="PANTHER" id="PTHR35107:SF2">
    <property type="entry name" value="EXPRESSED PROTEIN"/>
    <property type="match status" value="1"/>
</dbReference>
<reference evidence="2 3" key="1">
    <citation type="journal article" date="2023" name="Plants (Basel)">
        <title>Bridging the Gap: Combining Genomics and Transcriptomics Approaches to Understand Stylosanthes scabra, an Orphan Legume from the Brazilian Caatinga.</title>
        <authorList>
            <person name="Ferreira-Neto J.R.C."/>
            <person name="da Silva M.D."/>
            <person name="Binneck E."/>
            <person name="de Melo N.F."/>
            <person name="da Silva R.H."/>
            <person name="de Melo A.L.T.M."/>
            <person name="Pandolfi V."/>
            <person name="Bustamante F.O."/>
            <person name="Brasileiro-Vidal A.C."/>
            <person name="Benko-Iseppon A.M."/>
        </authorList>
    </citation>
    <scope>NUCLEOTIDE SEQUENCE [LARGE SCALE GENOMIC DNA]</scope>
    <source>
        <tissue evidence="2">Leaves</tissue>
    </source>
</reference>
<keyword evidence="3" id="KW-1185">Reference proteome</keyword>